<dbReference type="AlphaFoldDB" id="A0A0H4J5J1"/>
<dbReference type="NCBIfam" id="NF046038">
    <property type="entry name" value="NGK_0946_fam"/>
    <property type="match status" value="1"/>
</dbReference>
<evidence type="ECO:0000313" key="4">
    <source>
        <dbReference type="Proteomes" id="UP000000535"/>
    </source>
</evidence>
<sequence>MKNLKNISVVAVCAVLLAACASENSVANYAIGDDSAVIKAGRNRAEARISRAELAQHRRQRKNVSEELALEREKRANKHDAIRQGMGTAAGGLMLLNGVVGTVGVMKSVF</sequence>
<feature type="compositionally biased region" description="Basic and acidic residues" evidence="1">
    <location>
        <begin position="63"/>
        <end position="82"/>
    </location>
</feature>
<gene>
    <name evidence="3" type="ORF">NGO_04530</name>
</gene>
<evidence type="ECO:0000256" key="2">
    <source>
        <dbReference type="SAM" id="SignalP"/>
    </source>
</evidence>
<dbReference type="Proteomes" id="UP000000535">
    <property type="component" value="Chromosome"/>
</dbReference>
<organism evidence="3 4">
    <name type="scientific">Neisseria gonorrhoeae (strain ATCC 700825 / FA 1090)</name>
    <dbReference type="NCBI Taxonomy" id="242231"/>
    <lineage>
        <taxon>Bacteria</taxon>
        <taxon>Pseudomonadati</taxon>
        <taxon>Pseudomonadota</taxon>
        <taxon>Betaproteobacteria</taxon>
        <taxon>Neisseriales</taxon>
        <taxon>Neisseriaceae</taxon>
        <taxon>Neisseria</taxon>
    </lineage>
</organism>
<feature type="chain" id="PRO_5005206333" description="Secreted protein" evidence="2">
    <location>
        <begin position="22"/>
        <end position="110"/>
    </location>
</feature>
<dbReference type="GeneID" id="66753191"/>
<protein>
    <recommendedName>
        <fullName evidence="5">Secreted protein</fullName>
    </recommendedName>
</protein>
<dbReference type="PROSITE" id="PS51257">
    <property type="entry name" value="PROKAR_LIPOPROTEIN"/>
    <property type="match status" value="1"/>
</dbReference>
<reference evidence="4" key="1">
    <citation type="submission" date="2003-03" db="EMBL/GenBank/DDBJ databases">
        <title>The complete genome sequence of Neisseria gonorrhoeae.</title>
        <authorList>
            <person name="Lewis L.A."/>
            <person name="Gillaspy A.F."/>
            <person name="McLaughlin R.E."/>
            <person name="Gipson M."/>
            <person name="Ducey T.F."/>
            <person name="Ownbey T."/>
            <person name="Hartman K."/>
            <person name="Nydick C."/>
            <person name="Carson M.B."/>
            <person name="Vaughn J."/>
            <person name="Thomson C."/>
            <person name="Song L."/>
            <person name="Lin S."/>
            <person name="Yuan X."/>
            <person name="Najar F."/>
            <person name="Zhan M."/>
            <person name="Ren Q."/>
            <person name="Zhu H."/>
            <person name="Qi S."/>
            <person name="Kenton S.M."/>
            <person name="Lai H."/>
            <person name="White J.D."/>
            <person name="Clifton S."/>
            <person name="Roe B.A."/>
            <person name="Dyer D.W."/>
        </authorList>
    </citation>
    <scope>NUCLEOTIDE SEQUENCE [LARGE SCALE GENOMIC DNA]</scope>
    <source>
        <strain evidence="4">ATCC 700825 / FA 1090</strain>
    </source>
</reference>
<evidence type="ECO:0000256" key="1">
    <source>
        <dbReference type="SAM" id="MobiDB-lite"/>
    </source>
</evidence>
<evidence type="ECO:0008006" key="5">
    <source>
        <dbReference type="Google" id="ProtNLM"/>
    </source>
</evidence>
<keyword evidence="2" id="KW-0732">Signal</keyword>
<evidence type="ECO:0000313" key="3">
    <source>
        <dbReference type="EMBL" id="AKO63662.1"/>
    </source>
</evidence>
<feature type="signal peptide" evidence="2">
    <location>
        <begin position="1"/>
        <end position="21"/>
    </location>
</feature>
<proteinExistence type="predicted"/>
<dbReference type="RefSeq" id="WP_003688540.1">
    <property type="nucleotide sequence ID" value="NC_002946.2"/>
</dbReference>
<accession>A0A0H4J5J1</accession>
<feature type="region of interest" description="Disordered" evidence="1">
    <location>
        <begin position="54"/>
        <end position="82"/>
    </location>
</feature>
<dbReference type="EMBL" id="AE004969">
    <property type="protein sequence ID" value="AKO63662.1"/>
    <property type="molecule type" value="Genomic_DNA"/>
</dbReference>
<keyword evidence="4" id="KW-1185">Reference proteome</keyword>
<dbReference type="KEGG" id="ngo:NGO_04530"/>
<name>A0A0H4J5J1_NEIG1</name>